<keyword evidence="7" id="KW-0256">Endoplasmic reticulum</keyword>
<reference evidence="12 13" key="1">
    <citation type="journal article" date="2023" name="Elife">
        <title>Identification of key yeast species and microbe-microbe interactions impacting larval growth of Drosophila in the wild.</title>
        <authorList>
            <person name="Mure A."/>
            <person name="Sugiura Y."/>
            <person name="Maeda R."/>
            <person name="Honda K."/>
            <person name="Sakurai N."/>
            <person name="Takahashi Y."/>
            <person name="Watada M."/>
            <person name="Katoh T."/>
            <person name="Gotoh A."/>
            <person name="Gotoh Y."/>
            <person name="Taniguchi I."/>
            <person name="Nakamura K."/>
            <person name="Hayashi T."/>
            <person name="Katayama T."/>
            <person name="Uemura T."/>
            <person name="Hattori Y."/>
        </authorList>
    </citation>
    <scope>NUCLEOTIDE SEQUENCE [LARGE SCALE GENOMIC DNA]</scope>
    <source>
        <strain evidence="12 13">SB-73</strain>
    </source>
</reference>
<feature type="region of interest" description="Disordered" evidence="10">
    <location>
        <begin position="180"/>
        <end position="202"/>
    </location>
</feature>
<sequence length="202" mass="22062">MLFAVVPLSLLASKSLLVDRRLETLFLSALLINLLQAIRGIFGFGIDAYSALLTAFLSILITPLISLVLVLLGSPVTNSVYETLLLALLLSVLAFQPLMTIYGFDSKFWLDLVSMKLPPSEINCSSWGSLIGAWLGVIPIALDWDRNWQAYPITIVLGAYIGYVVGMVIGFLWHSMHTPAPGSRPKKIKTKTGKSKALKPST</sequence>
<evidence type="ECO:0000313" key="13">
    <source>
        <dbReference type="Proteomes" id="UP001362899"/>
    </source>
</evidence>
<feature type="transmembrane region" description="Helical" evidence="11">
    <location>
        <begin position="84"/>
        <end position="104"/>
    </location>
</feature>
<keyword evidence="13" id="KW-1185">Reference proteome</keyword>
<evidence type="ECO:0000256" key="8">
    <source>
        <dbReference type="ARBA" id="ARBA00022989"/>
    </source>
</evidence>
<dbReference type="EMBL" id="BTGC01000003">
    <property type="protein sequence ID" value="GMM51149.1"/>
    <property type="molecule type" value="Genomic_DNA"/>
</dbReference>
<keyword evidence="5" id="KW-0337">GPI-anchor biosynthesis</keyword>
<evidence type="ECO:0000256" key="3">
    <source>
        <dbReference type="ARBA" id="ARBA00007978"/>
    </source>
</evidence>
<dbReference type="GO" id="GO:0005789">
    <property type="term" value="C:endoplasmic reticulum membrane"/>
    <property type="evidence" value="ECO:0007669"/>
    <property type="project" value="UniProtKB-SubCell"/>
</dbReference>
<evidence type="ECO:0000256" key="1">
    <source>
        <dbReference type="ARBA" id="ARBA00004477"/>
    </source>
</evidence>
<keyword evidence="8 11" id="KW-1133">Transmembrane helix</keyword>
<gene>
    <name evidence="12" type="ORF">DASB73_021070</name>
</gene>
<name>A0AAV5RI00_STABA</name>
<comment type="pathway">
    <text evidence="2">Glycolipid biosynthesis; glycosylphosphatidylinositol-anchor biosynthesis.</text>
</comment>
<evidence type="ECO:0000256" key="4">
    <source>
        <dbReference type="ARBA" id="ARBA00020927"/>
    </source>
</evidence>
<evidence type="ECO:0000256" key="7">
    <source>
        <dbReference type="ARBA" id="ARBA00022824"/>
    </source>
</evidence>
<proteinExistence type="inferred from homology"/>
<accession>A0AAV5RI00</accession>
<feature type="transmembrane region" description="Helical" evidence="11">
    <location>
        <begin position="124"/>
        <end position="142"/>
    </location>
</feature>
<comment type="caution">
    <text evidence="12">The sequence shown here is derived from an EMBL/GenBank/DDBJ whole genome shotgun (WGS) entry which is preliminary data.</text>
</comment>
<feature type="transmembrane region" description="Helical" evidence="11">
    <location>
        <begin position="148"/>
        <end position="173"/>
    </location>
</feature>
<dbReference type="AlphaFoldDB" id="A0AAV5RI00"/>
<keyword evidence="6 11" id="KW-0812">Transmembrane</keyword>
<protein>
    <recommendedName>
        <fullName evidence="4">Glycosylphosphatidylinositol anchor biosynthesis protein 11</fullName>
    </recommendedName>
</protein>
<feature type="compositionally biased region" description="Basic residues" evidence="10">
    <location>
        <begin position="184"/>
        <end position="202"/>
    </location>
</feature>
<comment type="similarity">
    <text evidence="3">Belongs to the PIGF family.</text>
</comment>
<evidence type="ECO:0000256" key="2">
    <source>
        <dbReference type="ARBA" id="ARBA00004687"/>
    </source>
</evidence>
<evidence type="ECO:0000256" key="10">
    <source>
        <dbReference type="SAM" id="MobiDB-lite"/>
    </source>
</evidence>
<feature type="transmembrane region" description="Helical" evidence="11">
    <location>
        <begin position="25"/>
        <end position="42"/>
    </location>
</feature>
<dbReference type="Pfam" id="PF06699">
    <property type="entry name" value="PIG-F"/>
    <property type="match status" value="1"/>
</dbReference>
<organism evidence="12 13">
    <name type="scientific">Starmerella bacillaris</name>
    <name type="common">Yeast</name>
    <name type="synonym">Candida zemplinina</name>
    <dbReference type="NCBI Taxonomy" id="1247836"/>
    <lineage>
        <taxon>Eukaryota</taxon>
        <taxon>Fungi</taxon>
        <taxon>Dikarya</taxon>
        <taxon>Ascomycota</taxon>
        <taxon>Saccharomycotina</taxon>
        <taxon>Dipodascomycetes</taxon>
        <taxon>Dipodascales</taxon>
        <taxon>Trichomonascaceae</taxon>
        <taxon>Starmerella</taxon>
    </lineage>
</organism>
<dbReference type="Proteomes" id="UP001362899">
    <property type="component" value="Unassembled WGS sequence"/>
</dbReference>
<evidence type="ECO:0000256" key="11">
    <source>
        <dbReference type="SAM" id="Phobius"/>
    </source>
</evidence>
<evidence type="ECO:0000313" key="12">
    <source>
        <dbReference type="EMBL" id="GMM51149.1"/>
    </source>
</evidence>
<keyword evidence="9 11" id="KW-0472">Membrane</keyword>
<evidence type="ECO:0000256" key="6">
    <source>
        <dbReference type="ARBA" id="ARBA00022692"/>
    </source>
</evidence>
<comment type="subcellular location">
    <subcellularLocation>
        <location evidence="1">Endoplasmic reticulum membrane</location>
        <topology evidence="1">Multi-pass membrane protein</topology>
    </subcellularLocation>
</comment>
<evidence type="ECO:0000256" key="5">
    <source>
        <dbReference type="ARBA" id="ARBA00022502"/>
    </source>
</evidence>
<feature type="transmembrane region" description="Helical" evidence="11">
    <location>
        <begin position="49"/>
        <end position="72"/>
    </location>
</feature>
<dbReference type="GO" id="GO:0006506">
    <property type="term" value="P:GPI anchor biosynthetic process"/>
    <property type="evidence" value="ECO:0007669"/>
    <property type="project" value="UniProtKB-KW"/>
</dbReference>
<dbReference type="InterPro" id="IPR009580">
    <property type="entry name" value="GPI_biosynthesis_protein_Pig-F"/>
</dbReference>
<evidence type="ECO:0000256" key="9">
    <source>
        <dbReference type="ARBA" id="ARBA00023136"/>
    </source>
</evidence>